<keyword evidence="4 5" id="KW-0472">Membrane</keyword>
<keyword evidence="2 5" id="KW-0812">Transmembrane</keyword>
<dbReference type="RefSeq" id="WP_162376266.1">
    <property type="nucleotide sequence ID" value="NZ_JBHTKN010000001.1"/>
</dbReference>
<feature type="domain" description="GtrA/DPMS transmembrane" evidence="6">
    <location>
        <begin position="11"/>
        <end position="124"/>
    </location>
</feature>
<evidence type="ECO:0000313" key="7">
    <source>
        <dbReference type="EMBL" id="MFD1040884.1"/>
    </source>
</evidence>
<evidence type="ECO:0000256" key="4">
    <source>
        <dbReference type="ARBA" id="ARBA00023136"/>
    </source>
</evidence>
<comment type="caution">
    <text evidence="7">The sequence shown here is derived from an EMBL/GenBank/DDBJ whole genome shotgun (WGS) entry which is preliminary data.</text>
</comment>
<feature type="transmembrane region" description="Helical" evidence="5">
    <location>
        <begin position="100"/>
        <end position="118"/>
    </location>
</feature>
<dbReference type="Proteomes" id="UP001597033">
    <property type="component" value="Unassembled WGS sequence"/>
</dbReference>
<comment type="subcellular location">
    <subcellularLocation>
        <location evidence="1">Membrane</location>
        <topology evidence="1">Multi-pass membrane protein</topology>
    </subcellularLocation>
</comment>
<dbReference type="EMBL" id="JBHTKN010000001">
    <property type="protein sequence ID" value="MFD1040884.1"/>
    <property type="molecule type" value="Genomic_DNA"/>
</dbReference>
<keyword evidence="8" id="KW-1185">Reference proteome</keyword>
<evidence type="ECO:0000256" key="3">
    <source>
        <dbReference type="ARBA" id="ARBA00022989"/>
    </source>
</evidence>
<feature type="transmembrane region" description="Helical" evidence="5">
    <location>
        <begin position="12"/>
        <end position="30"/>
    </location>
</feature>
<protein>
    <submittedName>
        <fullName evidence="7">GtrA family protein</fullName>
    </submittedName>
</protein>
<organism evidence="7 8">
    <name type="scientific">Pseudoxanthomonas kaohsiungensis</name>
    <dbReference type="NCBI Taxonomy" id="283923"/>
    <lineage>
        <taxon>Bacteria</taxon>
        <taxon>Pseudomonadati</taxon>
        <taxon>Pseudomonadota</taxon>
        <taxon>Gammaproteobacteria</taxon>
        <taxon>Lysobacterales</taxon>
        <taxon>Lysobacteraceae</taxon>
        <taxon>Pseudoxanthomonas</taxon>
    </lineage>
</organism>
<evidence type="ECO:0000259" key="6">
    <source>
        <dbReference type="Pfam" id="PF04138"/>
    </source>
</evidence>
<gene>
    <name evidence="7" type="ORF">ACFQ2N_00785</name>
</gene>
<proteinExistence type="predicted"/>
<accession>A0ABW3LUX8</accession>
<keyword evidence="3 5" id="KW-1133">Transmembrane helix</keyword>
<evidence type="ECO:0000256" key="1">
    <source>
        <dbReference type="ARBA" id="ARBA00004141"/>
    </source>
</evidence>
<sequence>MSDSRVRRHVTFLLVGGFGFALYLAISNALHYAFDVRESVSAVIGSILPIWPVYELQRRYTFRGRESGSHSFPGYVVLQGFNAALVGSLSSVGARTALPGYAVFVVAGVAGVLVSYVVQSRLIFRKAR</sequence>
<dbReference type="InterPro" id="IPR007267">
    <property type="entry name" value="GtrA_DPMS_TM"/>
</dbReference>
<evidence type="ECO:0000256" key="5">
    <source>
        <dbReference type="SAM" id="Phobius"/>
    </source>
</evidence>
<dbReference type="Pfam" id="PF04138">
    <property type="entry name" value="GtrA_DPMS_TM"/>
    <property type="match status" value="1"/>
</dbReference>
<reference evidence="8" key="1">
    <citation type="journal article" date="2019" name="Int. J. Syst. Evol. Microbiol.">
        <title>The Global Catalogue of Microorganisms (GCM) 10K type strain sequencing project: providing services to taxonomists for standard genome sequencing and annotation.</title>
        <authorList>
            <consortium name="The Broad Institute Genomics Platform"/>
            <consortium name="The Broad Institute Genome Sequencing Center for Infectious Disease"/>
            <person name="Wu L."/>
            <person name="Ma J."/>
        </authorList>
    </citation>
    <scope>NUCLEOTIDE SEQUENCE [LARGE SCALE GENOMIC DNA]</scope>
    <source>
        <strain evidence="8">CCUG 55854</strain>
    </source>
</reference>
<name>A0ABW3LUX8_9GAMM</name>
<evidence type="ECO:0000313" key="8">
    <source>
        <dbReference type="Proteomes" id="UP001597033"/>
    </source>
</evidence>
<evidence type="ECO:0000256" key="2">
    <source>
        <dbReference type="ARBA" id="ARBA00022692"/>
    </source>
</evidence>